<protein>
    <submittedName>
        <fullName evidence="4">Acetyltransferase</fullName>
    </submittedName>
</protein>
<comment type="caution">
    <text evidence="4">The sequence shown here is derived from an EMBL/GenBank/DDBJ whole genome shotgun (WGS) entry which is preliminary data.</text>
</comment>
<sequence>MQAAQRLKQWIKRGESPLARTLWRLAKGMRCAQVPVIPPLHAALLRLHLLLTGLGSNLLRALYWTPLFQSRLEASAPRLYLYGGMPLVTGPLTIRVGSDCRLSAATTLSGRTSGPSRPTLEIGNNVGIGWQTTIAVGCRVVLGDHVRIAGRAFLAGYPGHPLEAEARARGEPDRESQVGDIILEDHVWLATGVMVMAGVRIGRGTVVAAGSVVTRDLPPNVVAAGNPARVIRSLGREDAPAVAAISEEEPA</sequence>
<gene>
    <name evidence="4" type="ORF">G114_17010</name>
</gene>
<keyword evidence="5" id="KW-1185">Reference proteome</keyword>
<evidence type="ECO:0000313" key="4">
    <source>
        <dbReference type="EMBL" id="ENY70687.1"/>
    </source>
</evidence>
<keyword evidence="3" id="KW-0012">Acyltransferase</keyword>
<dbReference type="Proteomes" id="UP000023775">
    <property type="component" value="Unassembled WGS sequence"/>
</dbReference>
<evidence type="ECO:0000256" key="1">
    <source>
        <dbReference type="ARBA" id="ARBA00022679"/>
    </source>
</evidence>
<evidence type="ECO:0000313" key="5">
    <source>
        <dbReference type="Proteomes" id="UP000023775"/>
    </source>
</evidence>
<dbReference type="AlphaFoldDB" id="N9V5Y4"/>
<dbReference type="CDD" id="cd04647">
    <property type="entry name" value="LbH_MAT_like"/>
    <property type="match status" value="1"/>
</dbReference>
<evidence type="ECO:0000256" key="3">
    <source>
        <dbReference type="ARBA" id="ARBA00023315"/>
    </source>
</evidence>
<dbReference type="InterPro" id="IPR018357">
    <property type="entry name" value="Hexapep_transf_CS"/>
</dbReference>
<accession>N9V5Y4</accession>
<dbReference type="EMBL" id="APVG01000059">
    <property type="protein sequence ID" value="ENY70687.1"/>
    <property type="molecule type" value="Genomic_DNA"/>
</dbReference>
<dbReference type="SUPFAM" id="SSF51161">
    <property type="entry name" value="Trimeric LpxA-like enzymes"/>
    <property type="match status" value="1"/>
</dbReference>
<dbReference type="Pfam" id="PF00132">
    <property type="entry name" value="Hexapep"/>
    <property type="match status" value="1"/>
</dbReference>
<dbReference type="GO" id="GO:0016746">
    <property type="term" value="F:acyltransferase activity"/>
    <property type="evidence" value="ECO:0007669"/>
    <property type="project" value="UniProtKB-KW"/>
</dbReference>
<proteinExistence type="predicted"/>
<dbReference type="PANTHER" id="PTHR23416:SF78">
    <property type="entry name" value="LIPOPOLYSACCHARIDE BIOSYNTHESIS O-ACETYL TRANSFERASE WBBJ-RELATED"/>
    <property type="match status" value="1"/>
</dbReference>
<dbReference type="PROSITE" id="PS00101">
    <property type="entry name" value="HEXAPEP_TRANSFERASES"/>
    <property type="match status" value="1"/>
</dbReference>
<dbReference type="InterPro" id="IPR011004">
    <property type="entry name" value="Trimer_LpxA-like_sf"/>
</dbReference>
<reference evidence="4 5" key="1">
    <citation type="journal article" date="2013" name="Genome Announc.">
        <title>Draft Genome Sequence of the Aeromonas diversa Type Strain.</title>
        <authorList>
            <person name="Farfan M."/>
            <person name="Spataro N."/>
            <person name="Sanglas A."/>
            <person name="Albarral V."/>
            <person name="Loren J.G."/>
            <person name="Bosch E."/>
            <person name="Fuste M.C."/>
        </authorList>
    </citation>
    <scope>NUCLEOTIDE SEQUENCE [LARGE SCALE GENOMIC DNA]</scope>
    <source>
        <strain evidence="4 5">2478-85</strain>
    </source>
</reference>
<dbReference type="PANTHER" id="PTHR23416">
    <property type="entry name" value="SIALIC ACID SYNTHASE-RELATED"/>
    <property type="match status" value="1"/>
</dbReference>
<dbReference type="InterPro" id="IPR001451">
    <property type="entry name" value="Hexapep"/>
</dbReference>
<keyword evidence="1 4" id="KW-0808">Transferase</keyword>
<keyword evidence="2" id="KW-0677">Repeat</keyword>
<evidence type="ECO:0000256" key="2">
    <source>
        <dbReference type="ARBA" id="ARBA00022737"/>
    </source>
</evidence>
<dbReference type="PATRIC" id="fig|1268237.3.peg.3338"/>
<dbReference type="eggNOG" id="COG0110">
    <property type="taxonomic scope" value="Bacteria"/>
</dbReference>
<dbReference type="InterPro" id="IPR051159">
    <property type="entry name" value="Hexapeptide_acetyltransf"/>
</dbReference>
<dbReference type="Gene3D" id="2.160.10.10">
    <property type="entry name" value="Hexapeptide repeat proteins"/>
    <property type="match status" value="1"/>
</dbReference>
<name>N9V5Y4_9GAMM</name>
<dbReference type="RefSeq" id="WP_005359526.1">
    <property type="nucleotide sequence ID" value="NZ_APVG01000059.1"/>
</dbReference>
<organism evidence="4 5">
    <name type="scientific">Aeromonas diversa CDC 2478-85</name>
    <dbReference type="NCBI Taxonomy" id="1268237"/>
    <lineage>
        <taxon>Bacteria</taxon>
        <taxon>Pseudomonadati</taxon>
        <taxon>Pseudomonadota</taxon>
        <taxon>Gammaproteobacteria</taxon>
        <taxon>Aeromonadales</taxon>
        <taxon>Aeromonadaceae</taxon>
        <taxon>Aeromonas</taxon>
    </lineage>
</organism>